<feature type="active site" evidence="4">
    <location>
        <position position="135"/>
    </location>
</feature>
<evidence type="ECO:0000256" key="3">
    <source>
        <dbReference type="ARBA" id="ARBA00048267"/>
    </source>
</evidence>
<dbReference type="InterPro" id="IPR011247">
    <property type="entry name" value="Chemotax_prot-Glu_Me-esterase"/>
</dbReference>
<comment type="caution">
    <text evidence="6">The sequence shown here is derived from an EMBL/GenBank/DDBJ whole genome shotgun (WGS) entry which is preliminary data.</text>
</comment>
<protein>
    <recommendedName>
        <fullName evidence="2">protein-glutamate methylesterase</fullName>
        <ecNumber evidence="2">3.1.1.61</ecNumber>
    </recommendedName>
</protein>
<feature type="active site" evidence="4">
    <location>
        <position position="43"/>
    </location>
</feature>
<dbReference type="SUPFAM" id="SSF52738">
    <property type="entry name" value="Methylesterase CheB, C-terminal domain"/>
    <property type="match status" value="1"/>
</dbReference>
<dbReference type="GO" id="GO:0005737">
    <property type="term" value="C:cytoplasm"/>
    <property type="evidence" value="ECO:0007669"/>
    <property type="project" value="InterPro"/>
</dbReference>
<dbReference type="GO" id="GO:0000156">
    <property type="term" value="F:phosphorelay response regulator activity"/>
    <property type="evidence" value="ECO:0007669"/>
    <property type="project" value="InterPro"/>
</dbReference>
<reference evidence="7" key="1">
    <citation type="submission" date="2016-06" db="EMBL/GenBank/DDBJ databases">
        <authorList>
            <person name="Sutton G."/>
            <person name="Brinkac L."/>
            <person name="Sanka R."/>
            <person name="Adams M."/>
            <person name="Lau E."/>
            <person name="Sam S."/>
            <person name="Sreng N."/>
            <person name="Him V."/>
            <person name="Kerleguer A."/>
            <person name="Cheng S."/>
        </authorList>
    </citation>
    <scope>NUCLEOTIDE SEQUENCE [LARGE SCALE GENOMIC DNA]</scope>
    <source>
        <strain evidence="7">E1876</strain>
    </source>
</reference>
<dbReference type="RefSeq" id="WP_064921803.1">
    <property type="nucleotide sequence ID" value="NZ_LZJK01000076.1"/>
</dbReference>
<keyword evidence="4" id="KW-0145">Chemotaxis</keyword>
<evidence type="ECO:0000259" key="5">
    <source>
        <dbReference type="PROSITE" id="PS50122"/>
    </source>
</evidence>
<accession>A0A1A2NTH9</accession>
<feature type="active site" evidence="4">
    <location>
        <position position="16"/>
    </location>
</feature>
<dbReference type="Gene3D" id="3.40.50.180">
    <property type="entry name" value="Methylesterase CheB, C-terminal domain"/>
    <property type="match status" value="1"/>
</dbReference>
<keyword evidence="1 4" id="KW-0378">Hydrolase</keyword>
<name>A0A1A2NTH9_MYCSD</name>
<proteinExistence type="predicted"/>
<dbReference type="AlphaFoldDB" id="A0A1A2NTH9"/>
<sequence>MADTPGPVNVVGVGASAGGVEALKRMVAGLPATLPYAVLVVLHIPARAPSVLARILDRHGPLPASTGTSGTRLEHGRVYVAAPDHHLMVEDGRLVLSEGPTENGHRPAINALFRSIALAHGPRAVGVLLSGVLDDGVLGLAAIRSRGGTAIAQSPADALFPAMPQNAVDAGTVDHQVPAHEVGALLEKLADRKFEEDEMEPDTSMELENRIAMAGRFATDFNSDDLGPPSGYVCPDCSGALVTVSSGNYRCHVGHAWTADALLQARDDEVSNALWIALRSLQEKAKLSRRLATQVTPGVLSERYEALADEAEHATAVLGQRLAALYERQEQHAE</sequence>
<dbReference type="CDD" id="cd16433">
    <property type="entry name" value="CheB"/>
    <property type="match status" value="1"/>
</dbReference>
<dbReference type="GO" id="GO:0006935">
    <property type="term" value="P:chemotaxis"/>
    <property type="evidence" value="ECO:0007669"/>
    <property type="project" value="UniProtKB-UniRule"/>
</dbReference>
<dbReference type="PIRSF" id="PIRSF036461">
    <property type="entry name" value="Chmtx_methlestr"/>
    <property type="match status" value="1"/>
</dbReference>
<dbReference type="PROSITE" id="PS50122">
    <property type="entry name" value="CHEB"/>
    <property type="match status" value="1"/>
</dbReference>
<dbReference type="PANTHER" id="PTHR42872">
    <property type="entry name" value="PROTEIN-GLUTAMATE METHYLESTERASE/PROTEIN-GLUTAMINE GLUTAMINASE"/>
    <property type="match status" value="1"/>
</dbReference>
<evidence type="ECO:0000313" key="6">
    <source>
        <dbReference type="EMBL" id="OBI29389.1"/>
    </source>
</evidence>
<organism evidence="6 7">
    <name type="scientific">Mycolicibacter sinensis (strain JDM601)</name>
    <name type="common">Mycobacterium sinense</name>
    <dbReference type="NCBI Taxonomy" id="875328"/>
    <lineage>
        <taxon>Bacteria</taxon>
        <taxon>Bacillati</taxon>
        <taxon>Actinomycetota</taxon>
        <taxon>Actinomycetes</taxon>
        <taxon>Mycobacteriales</taxon>
        <taxon>Mycobacteriaceae</taxon>
        <taxon>Mycolicibacter</taxon>
    </lineage>
</organism>
<dbReference type="EC" id="3.1.1.61" evidence="2"/>
<evidence type="ECO:0000256" key="4">
    <source>
        <dbReference type="PROSITE-ProRule" id="PRU00050"/>
    </source>
</evidence>
<dbReference type="PANTHER" id="PTHR42872:SF6">
    <property type="entry name" value="PROTEIN-GLUTAMATE METHYLESTERASE_PROTEIN-GLUTAMINE GLUTAMINASE"/>
    <property type="match status" value="1"/>
</dbReference>
<dbReference type="OrthoDB" id="9791760at2"/>
<dbReference type="Pfam" id="PF01339">
    <property type="entry name" value="CheB_methylest"/>
    <property type="match status" value="1"/>
</dbReference>
<gene>
    <name evidence="6" type="ORF">A5710_21825</name>
</gene>
<comment type="catalytic activity">
    <reaction evidence="3">
        <text>[protein]-L-glutamate 5-O-methyl ester + H2O = L-glutamyl-[protein] + methanol + H(+)</text>
        <dbReference type="Rhea" id="RHEA:23236"/>
        <dbReference type="Rhea" id="RHEA-COMP:10208"/>
        <dbReference type="Rhea" id="RHEA-COMP:10311"/>
        <dbReference type="ChEBI" id="CHEBI:15377"/>
        <dbReference type="ChEBI" id="CHEBI:15378"/>
        <dbReference type="ChEBI" id="CHEBI:17790"/>
        <dbReference type="ChEBI" id="CHEBI:29973"/>
        <dbReference type="ChEBI" id="CHEBI:82795"/>
        <dbReference type="EC" id="3.1.1.61"/>
    </reaction>
</comment>
<evidence type="ECO:0000313" key="7">
    <source>
        <dbReference type="Proteomes" id="UP000093943"/>
    </source>
</evidence>
<dbReference type="Proteomes" id="UP000093943">
    <property type="component" value="Unassembled WGS sequence"/>
</dbReference>
<feature type="domain" description="CheB-type methylesterase" evidence="5">
    <location>
        <begin position="5"/>
        <end position="193"/>
    </location>
</feature>
<evidence type="ECO:0000256" key="1">
    <source>
        <dbReference type="ARBA" id="ARBA00022801"/>
    </source>
</evidence>
<dbReference type="EMBL" id="LZKG01000088">
    <property type="protein sequence ID" value="OBI29389.1"/>
    <property type="molecule type" value="Genomic_DNA"/>
</dbReference>
<dbReference type="InterPro" id="IPR000673">
    <property type="entry name" value="Sig_transdc_resp-reg_Me-estase"/>
</dbReference>
<dbReference type="GO" id="GO:0008984">
    <property type="term" value="F:protein-glutamate methylesterase activity"/>
    <property type="evidence" value="ECO:0007669"/>
    <property type="project" value="UniProtKB-EC"/>
</dbReference>
<evidence type="ECO:0000256" key="2">
    <source>
        <dbReference type="ARBA" id="ARBA00039140"/>
    </source>
</evidence>
<dbReference type="InterPro" id="IPR035909">
    <property type="entry name" value="CheB_C"/>
</dbReference>